<dbReference type="AlphaFoldDB" id="A0A381WQG0"/>
<name>A0A381WQG0_9ZZZZ</name>
<reference evidence="1" key="1">
    <citation type="submission" date="2018-05" db="EMBL/GenBank/DDBJ databases">
        <authorList>
            <person name="Lanie J.A."/>
            <person name="Ng W.-L."/>
            <person name="Kazmierczak K.M."/>
            <person name="Andrzejewski T.M."/>
            <person name="Davidsen T.M."/>
            <person name="Wayne K.J."/>
            <person name="Tettelin H."/>
            <person name="Glass J.I."/>
            <person name="Rusch D."/>
            <person name="Podicherti R."/>
            <person name="Tsui H.-C.T."/>
            <person name="Winkler M.E."/>
        </authorList>
    </citation>
    <scope>NUCLEOTIDE SEQUENCE</scope>
</reference>
<accession>A0A381WQG0</accession>
<evidence type="ECO:0000313" key="1">
    <source>
        <dbReference type="EMBL" id="SVA54710.1"/>
    </source>
</evidence>
<organism evidence="1">
    <name type="scientific">marine metagenome</name>
    <dbReference type="NCBI Taxonomy" id="408172"/>
    <lineage>
        <taxon>unclassified sequences</taxon>
        <taxon>metagenomes</taxon>
        <taxon>ecological metagenomes</taxon>
    </lineage>
</organism>
<dbReference type="Gene3D" id="2.60.120.260">
    <property type="entry name" value="Galactose-binding domain-like"/>
    <property type="match status" value="1"/>
</dbReference>
<dbReference type="PROSITE" id="PS51257">
    <property type="entry name" value="PROKAR_LIPOPROTEIN"/>
    <property type="match status" value="1"/>
</dbReference>
<dbReference type="EMBL" id="UINC01012539">
    <property type="protein sequence ID" value="SVA54710.1"/>
    <property type="molecule type" value="Genomic_DNA"/>
</dbReference>
<sequence>MKLNRPIIARLLIGTLILFMSCMDPIEEPPEQYSEYSDIILYNPNDGVPNGSFENDLETWRGGQWGNRAEFDIVDEENGHVLDGSKALALTTQNGQAWVWNYFDYSAGDTVVFSVNYLIPTPITSSGPGGESAFEMNFWYQGRDENNVIVNNGFKSDVFKPNATNPDSILLDDGQWHNIDVSVVYNSSDVDRVGIFVGFTDYSWILGIDRYV</sequence>
<gene>
    <name evidence="1" type="ORF">METZ01_LOCUS107564</name>
</gene>
<protein>
    <recommendedName>
        <fullName evidence="2">MAM domain-containing protein</fullName>
    </recommendedName>
</protein>
<feature type="non-terminal residue" evidence="1">
    <location>
        <position position="212"/>
    </location>
</feature>
<feature type="non-terminal residue" evidence="1">
    <location>
        <position position="1"/>
    </location>
</feature>
<evidence type="ECO:0008006" key="2">
    <source>
        <dbReference type="Google" id="ProtNLM"/>
    </source>
</evidence>
<proteinExistence type="predicted"/>